<evidence type="ECO:0000313" key="4">
    <source>
        <dbReference type="Proteomes" id="UP001497623"/>
    </source>
</evidence>
<comment type="caution">
    <text evidence="3">The sequence shown here is derived from an EMBL/GenBank/DDBJ whole genome shotgun (WGS) entry which is preliminary data.</text>
</comment>
<evidence type="ECO:0000259" key="2">
    <source>
        <dbReference type="Pfam" id="PF18111"/>
    </source>
</evidence>
<name>A0AAV2Q7T0_MEGNR</name>
<sequence length="161" mass="17799">SDESGSEDSGDKSSSNQTDTQFEESHNSDSQGSHILKEKKESISTDSSSEDDNEISKSKLKVSPTIKKFSIQRVRTLGESKTSSGSFITEPSDSEGVISKVHRKSKKKRRSIYIEIVSLKLLDETTISNDPTIQFLFVDYHGFLGLPPDQLETPQSLSKPS</sequence>
<feature type="non-terminal residue" evidence="3">
    <location>
        <position position="1"/>
    </location>
</feature>
<organism evidence="3 4">
    <name type="scientific">Meganyctiphanes norvegica</name>
    <name type="common">Northern krill</name>
    <name type="synonym">Thysanopoda norvegica</name>
    <dbReference type="NCBI Taxonomy" id="48144"/>
    <lineage>
        <taxon>Eukaryota</taxon>
        <taxon>Metazoa</taxon>
        <taxon>Ecdysozoa</taxon>
        <taxon>Arthropoda</taxon>
        <taxon>Crustacea</taxon>
        <taxon>Multicrustacea</taxon>
        <taxon>Malacostraca</taxon>
        <taxon>Eumalacostraca</taxon>
        <taxon>Eucarida</taxon>
        <taxon>Euphausiacea</taxon>
        <taxon>Euphausiidae</taxon>
        <taxon>Meganyctiphanes</taxon>
    </lineage>
</organism>
<dbReference type="InterPro" id="IPR041091">
    <property type="entry name" value="RPGRIP1_C"/>
</dbReference>
<feature type="region of interest" description="Disordered" evidence="1">
    <location>
        <begin position="1"/>
        <end position="61"/>
    </location>
</feature>
<gene>
    <name evidence="3" type="ORF">MNOR_LOCUS9624</name>
</gene>
<dbReference type="InterPro" id="IPR035892">
    <property type="entry name" value="C2_domain_sf"/>
</dbReference>
<accession>A0AAV2Q7T0</accession>
<dbReference type="Pfam" id="PF18111">
    <property type="entry name" value="RPGR1_C"/>
    <property type="match status" value="1"/>
</dbReference>
<dbReference type="AlphaFoldDB" id="A0AAV2Q7T0"/>
<reference evidence="3 4" key="1">
    <citation type="submission" date="2024-05" db="EMBL/GenBank/DDBJ databases">
        <authorList>
            <person name="Wallberg A."/>
        </authorList>
    </citation>
    <scope>NUCLEOTIDE SEQUENCE [LARGE SCALE GENOMIC DNA]</scope>
</reference>
<keyword evidence="4" id="KW-1185">Reference proteome</keyword>
<feature type="non-terminal residue" evidence="3">
    <location>
        <position position="161"/>
    </location>
</feature>
<evidence type="ECO:0000256" key="1">
    <source>
        <dbReference type="SAM" id="MobiDB-lite"/>
    </source>
</evidence>
<evidence type="ECO:0000313" key="3">
    <source>
        <dbReference type="EMBL" id="CAL4074861.1"/>
    </source>
</evidence>
<proteinExistence type="predicted"/>
<dbReference type="Proteomes" id="UP001497623">
    <property type="component" value="Unassembled WGS sequence"/>
</dbReference>
<protein>
    <recommendedName>
        <fullName evidence="2">RPGRIP1 C-terminal domain-containing protein</fullName>
    </recommendedName>
</protein>
<dbReference type="EMBL" id="CAXKWB010004686">
    <property type="protein sequence ID" value="CAL4074861.1"/>
    <property type="molecule type" value="Genomic_DNA"/>
</dbReference>
<feature type="domain" description="RPGRIP1 C-terminal" evidence="2">
    <location>
        <begin position="111"/>
        <end position="160"/>
    </location>
</feature>
<dbReference type="Gene3D" id="2.60.40.150">
    <property type="entry name" value="C2 domain"/>
    <property type="match status" value="1"/>
</dbReference>